<reference evidence="13" key="1">
    <citation type="submission" date="2021-02" db="EMBL/GenBank/DDBJ databases">
        <authorList>
            <person name="Nowell W R."/>
        </authorList>
    </citation>
    <scope>NUCLEOTIDE SEQUENCE</scope>
</reference>
<dbReference type="InterPro" id="IPR001881">
    <property type="entry name" value="EGF-like_Ca-bd_dom"/>
</dbReference>
<evidence type="ECO:0000256" key="6">
    <source>
        <dbReference type="PROSITE-ProRule" id="PRU00076"/>
    </source>
</evidence>
<dbReference type="InterPro" id="IPR036404">
    <property type="entry name" value="Jacalin-like_lectin_dom_sf"/>
</dbReference>
<dbReference type="Gene3D" id="3.50.50.60">
    <property type="entry name" value="FAD/NAD(P)-binding domain"/>
    <property type="match status" value="3"/>
</dbReference>
<keyword evidence="8" id="KW-0175">Coiled coil</keyword>
<evidence type="ECO:0000256" key="3">
    <source>
        <dbReference type="ARBA" id="ARBA00022827"/>
    </source>
</evidence>
<gene>
    <name evidence="13" type="ORF">IZO911_LOCUS24006</name>
    <name evidence="14" type="ORF">KXQ929_LOCUS31027</name>
</gene>
<feature type="compositionally biased region" description="Low complexity" evidence="9">
    <location>
        <begin position="312"/>
        <end position="536"/>
    </location>
</feature>
<evidence type="ECO:0000256" key="9">
    <source>
        <dbReference type="SAM" id="MobiDB-lite"/>
    </source>
</evidence>
<dbReference type="Proteomes" id="UP000663860">
    <property type="component" value="Unassembled WGS sequence"/>
</dbReference>
<dbReference type="EC" id="1.-.-.-" evidence="7"/>
<dbReference type="SUPFAM" id="SSF51101">
    <property type="entry name" value="Mannose-binding lectins"/>
    <property type="match status" value="1"/>
</dbReference>
<dbReference type="GO" id="GO:0004499">
    <property type="term" value="F:N,N-dimethylaniline monooxygenase activity"/>
    <property type="evidence" value="ECO:0007669"/>
    <property type="project" value="InterPro"/>
</dbReference>
<dbReference type="SMART" id="SM00179">
    <property type="entry name" value="EGF_CA"/>
    <property type="match status" value="3"/>
</dbReference>
<dbReference type="InterPro" id="IPR020946">
    <property type="entry name" value="Flavin_mOase-like"/>
</dbReference>
<evidence type="ECO:0000256" key="8">
    <source>
        <dbReference type="SAM" id="Coils"/>
    </source>
</evidence>
<dbReference type="PROSITE" id="PS01186">
    <property type="entry name" value="EGF_2"/>
    <property type="match status" value="2"/>
</dbReference>
<dbReference type="SUPFAM" id="SSF57196">
    <property type="entry name" value="EGF/Laminin"/>
    <property type="match status" value="3"/>
</dbReference>
<dbReference type="Pfam" id="PF00008">
    <property type="entry name" value="EGF"/>
    <property type="match status" value="1"/>
</dbReference>
<evidence type="ECO:0000313" key="13">
    <source>
        <dbReference type="EMBL" id="CAF1118543.1"/>
    </source>
</evidence>
<feature type="domain" description="Jacalin-type lectin" evidence="12">
    <location>
        <begin position="1"/>
        <end position="120"/>
    </location>
</feature>
<feature type="transmembrane region" description="Helical" evidence="10">
    <location>
        <begin position="709"/>
        <end position="735"/>
    </location>
</feature>
<dbReference type="AlphaFoldDB" id="A0A814QHA3"/>
<evidence type="ECO:0000256" key="2">
    <source>
        <dbReference type="ARBA" id="ARBA00022630"/>
    </source>
</evidence>
<feature type="domain" description="EGF-like" evidence="11">
    <location>
        <begin position="617"/>
        <end position="654"/>
    </location>
</feature>
<dbReference type="InterPro" id="IPR001229">
    <property type="entry name" value="Jacalin-like_lectin_dom"/>
</dbReference>
<dbReference type="InterPro" id="IPR000742">
    <property type="entry name" value="EGF"/>
</dbReference>
<proteinExistence type="inferred from homology"/>
<dbReference type="PANTHER" id="PTHR23023">
    <property type="entry name" value="DIMETHYLANILINE MONOOXYGENASE"/>
    <property type="match status" value="1"/>
</dbReference>
<dbReference type="SMART" id="SM00181">
    <property type="entry name" value="EGF"/>
    <property type="match status" value="3"/>
</dbReference>
<keyword evidence="10" id="KW-0472">Membrane</keyword>
<dbReference type="PROSITE" id="PS51752">
    <property type="entry name" value="JACALIN_LECTIN"/>
    <property type="match status" value="1"/>
</dbReference>
<evidence type="ECO:0000313" key="14">
    <source>
        <dbReference type="EMBL" id="CAF4042796.1"/>
    </source>
</evidence>
<accession>A0A814QHA3</accession>
<comment type="similarity">
    <text evidence="1 7">Belongs to the FMO family.</text>
</comment>
<dbReference type="Proteomes" id="UP000663868">
    <property type="component" value="Unassembled WGS sequence"/>
</dbReference>
<dbReference type="Gene3D" id="2.100.10.30">
    <property type="entry name" value="Jacalin-like lectin domain"/>
    <property type="match status" value="1"/>
</dbReference>
<comment type="cofactor">
    <cofactor evidence="7">
        <name>FAD</name>
        <dbReference type="ChEBI" id="CHEBI:57692"/>
    </cofactor>
</comment>
<dbReference type="Gene3D" id="2.10.25.10">
    <property type="entry name" value="Laminin"/>
    <property type="match status" value="3"/>
</dbReference>
<dbReference type="GO" id="GO:0005509">
    <property type="term" value="F:calcium ion binding"/>
    <property type="evidence" value="ECO:0007669"/>
    <property type="project" value="InterPro"/>
</dbReference>
<evidence type="ECO:0000256" key="10">
    <source>
        <dbReference type="SAM" id="Phobius"/>
    </source>
</evidence>
<feature type="disulfide bond" evidence="6">
    <location>
        <begin position="644"/>
        <end position="653"/>
    </location>
</feature>
<keyword evidence="4 7" id="KW-0560">Oxidoreductase</keyword>
<dbReference type="PROSITE" id="PS50026">
    <property type="entry name" value="EGF_3"/>
    <property type="match status" value="3"/>
</dbReference>
<keyword evidence="7" id="KW-0503">Monooxygenase</keyword>
<evidence type="ECO:0000256" key="4">
    <source>
        <dbReference type="ARBA" id="ARBA00023002"/>
    </source>
</evidence>
<dbReference type="GO" id="GO:0050660">
    <property type="term" value="F:flavin adenine dinucleotide binding"/>
    <property type="evidence" value="ECO:0007669"/>
    <property type="project" value="InterPro"/>
</dbReference>
<comment type="caution">
    <text evidence="6">Lacks conserved residue(s) required for the propagation of feature annotation.</text>
</comment>
<keyword evidence="10" id="KW-0812">Transmembrane</keyword>
<feature type="disulfide bond" evidence="6">
    <location>
        <begin position="605"/>
        <end position="614"/>
    </location>
</feature>
<organism evidence="13 15">
    <name type="scientific">Adineta steineri</name>
    <dbReference type="NCBI Taxonomy" id="433720"/>
    <lineage>
        <taxon>Eukaryota</taxon>
        <taxon>Metazoa</taxon>
        <taxon>Spiralia</taxon>
        <taxon>Gnathifera</taxon>
        <taxon>Rotifera</taxon>
        <taxon>Eurotatoria</taxon>
        <taxon>Bdelloidea</taxon>
        <taxon>Adinetida</taxon>
        <taxon>Adinetidae</taxon>
        <taxon>Adineta</taxon>
    </lineage>
</organism>
<dbReference type="GO" id="GO:0050661">
    <property type="term" value="F:NADP binding"/>
    <property type="evidence" value="ECO:0007669"/>
    <property type="project" value="InterPro"/>
</dbReference>
<evidence type="ECO:0000259" key="12">
    <source>
        <dbReference type="PROSITE" id="PS51752"/>
    </source>
</evidence>
<feature type="region of interest" description="Disordered" evidence="9">
    <location>
        <begin position="278"/>
        <end position="545"/>
    </location>
</feature>
<sequence length="1253" mass="138273">MFPMSEYTFESISIRYALSDGTISNELEHGTNRGATSNTATCGGSVTLQYNEKIIKVKGRNDSRIISLQFFTNKPRTIPDSKCGGNGGGEFTEEKLCYYVSFISGMAGGALDQIQFHWVKFPTNDDNQKNGDETDRDCGGTSCNRCTVGKKCQDNKDCDNVLCKGGVCQSPSCNDRLTNNGETDVDCGGTSCKKCTVSKKCKVTNDCDNVLCNGGVCQSPSCRDGLTNNGETDMDCGGSRSCPRCDNGGKCSSLNDCVSKVCSNNRCQVPTNNDKVMNGNETDVDCGGSSGNKCAKSSKCKDPDDCQSGVYEPTTSTSTTISSSSTTTETTSTTKETTETSSSPTTTETTSTSTETTSSSSSSTATETTSTTTETTSSSTSTETTETSSSSTTTETTSSSSSTTTETTSSSTKTTETSSSPTTTETTSTSTETTSSSSSPTTTETTSSSTKTTETSSSSTITETTSTSTETTETSSSPTTTETTSTSTSTETTPSSSSSTATETTSTSTTTETTSSSATTTETTSTTRSTTSLSTSAQETSPMVTTMSKVNSSSLVFVPKPCTDSTFIGISCNVLNTPCEMGTPCENDGTCINNETATNGYVCSCLSGFNGTYCELDHRICKPHLCLHNGTCNETSNSTFHCVCENGWEGIHCESMVNLCENVECMNNGVCRPLLLGYKCECLGTSYYGSHCEFTARKIVISKIISKSFSYIAIIALSIVVMFIVIMDILTYCFGIDMTREELERYRREKRDKKRINRRVNKQLVLRKNVAIIGAGVSGLAAGKVLLEDDFDITIFGLQIGPMDCAPWQNIHNYLKRYANKFHLIERIRFETKIILIDKNDLKNGNLPWIVKVETASGDHETFEFDLIVVATGLFSTPEKPNFRGQNKFSGSIMHITDIKSEDQLKNKRVIVIGGAKSAVDMATLASMHASSCHMIFSHSYWILPHKILHGYIPLDYGFSRIFTHIFDTFPNAPHSAAFYFLHRIFSFVFTKITDSIANFLISKYKSDLFADENFIPKGSIRNAHNIMRVTKEFVTMIRENRIIRKLASIDEIIDKTTVRLDSGELLQADLIICATGFLETLTKTLVRNTTKSISDEGIDLDLYRRIIPIGIPNIAFIGLPAPLHTWMFYEVQCHWMSDYFLGRIELPNTEKELYEEIETTRQFIYKMFKRKSYYFQYYWLEPMEIYLRDMGVSLYRTNNWISEYFGVYRPKRLSTLHDERKAKAEGKITNFWYFSFQHTILLFLLLFIWFFF</sequence>
<keyword evidence="10" id="KW-1133">Transmembrane helix</keyword>
<evidence type="ECO:0000256" key="7">
    <source>
        <dbReference type="RuleBase" id="RU361177"/>
    </source>
</evidence>
<comment type="caution">
    <text evidence="13">The sequence shown here is derived from an EMBL/GenBank/DDBJ whole genome shotgun (WGS) entry which is preliminary data.</text>
</comment>
<name>A0A814QHA3_9BILA</name>
<feature type="coiled-coil region" evidence="8">
    <location>
        <begin position="736"/>
        <end position="763"/>
    </location>
</feature>
<feature type="domain" description="EGF-like" evidence="11">
    <location>
        <begin position="656"/>
        <end position="693"/>
    </location>
</feature>
<dbReference type="InterPro" id="IPR036188">
    <property type="entry name" value="FAD/NAD-bd_sf"/>
</dbReference>
<keyword evidence="6" id="KW-0245">EGF-like domain</keyword>
<dbReference type="PRINTS" id="PR00469">
    <property type="entry name" value="PNDRDTASEII"/>
</dbReference>
<evidence type="ECO:0000259" key="11">
    <source>
        <dbReference type="PROSITE" id="PS50026"/>
    </source>
</evidence>
<keyword evidence="5 6" id="KW-1015">Disulfide bond</keyword>
<dbReference type="PROSITE" id="PS00022">
    <property type="entry name" value="EGF_1"/>
    <property type="match status" value="2"/>
</dbReference>
<keyword evidence="3 7" id="KW-0274">FAD</keyword>
<dbReference type="SUPFAM" id="SSF51905">
    <property type="entry name" value="FAD/NAD(P)-binding domain"/>
    <property type="match status" value="2"/>
</dbReference>
<dbReference type="EMBL" id="CAJOBB010003476">
    <property type="protein sequence ID" value="CAF4042796.1"/>
    <property type="molecule type" value="Genomic_DNA"/>
</dbReference>
<evidence type="ECO:0000256" key="1">
    <source>
        <dbReference type="ARBA" id="ARBA00009183"/>
    </source>
</evidence>
<feature type="transmembrane region" description="Helical" evidence="10">
    <location>
        <begin position="1232"/>
        <end position="1252"/>
    </location>
</feature>
<dbReference type="Pfam" id="PF00743">
    <property type="entry name" value="FMO-like"/>
    <property type="match status" value="1"/>
</dbReference>
<evidence type="ECO:0000313" key="15">
    <source>
        <dbReference type="Proteomes" id="UP000663860"/>
    </source>
</evidence>
<dbReference type="CDD" id="cd00054">
    <property type="entry name" value="EGF_CA"/>
    <property type="match status" value="2"/>
</dbReference>
<dbReference type="EMBL" id="CAJNOE010000284">
    <property type="protein sequence ID" value="CAF1118543.1"/>
    <property type="molecule type" value="Genomic_DNA"/>
</dbReference>
<protein>
    <recommendedName>
        <fullName evidence="7">Flavin-containing monooxygenase</fullName>
        <ecNumber evidence="7">1.-.-.-</ecNumber>
    </recommendedName>
</protein>
<evidence type="ECO:0000256" key="5">
    <source>
        <dbReference type="ARBA" id="ARBA00023157"/>
    </source>
</evidence>
<keyword evidence="2 7" id="KW-0285">Flavoprotein</keyword>
<feature type="domain" description="EGF-like" evidence="11">
    <location>
        <begin position="575"/>
        <end position="615"/>
    </location>
</feature>
<dbReference type="InterPro" id="IPR050346">
    <property type="entry name" value="FMO-like"/>
</dbReference>